<comment type="caution">
    <text evidence="1">The sequence shown here is derived from an EMBL/GenBank/DDBJ whole genome shotgun (WGS) entry which is preliminary data.</text>
</comment>
<organism evidence="1 2">
    <name type="scientific">Leclercia tamurae</name>
    <dbReference type="NCBI Taxonomy" id="2926467"/>
    <lineage>
        <taxon>Bacteria</taxon>
        <taxon>Pseudomonadati</taxon>
        <taxon>Pseudomonadota</taxon>
        <taxon>Gammaproteobacteria</taxon>
        <taxon>Enterobacterales</taxon>
        <taxon>Enterobacteriaceae</taxon>
        <taxon>Leclercia</taxon>
    </lineage>
</organism>
<evidence type="ECO:0000313" key="2">
    <source>
        <dbReference type="Proteomes" id="UP001062027"/>
    </source>
</evidence>
<name>A0ABT2RCQ1_9ENTR</name>
<proteinExistence type="predicted"/>
<dbReference type="EMBL" id="JAMHKS010000074">
    <property type="protein sequence ID" value="MCU6678667.1"/>
    <property type="molecule type" value="Genomic_DNA"/>
</dbReference>
<sequence>MSIHTMEIEINNLINQICNGVTGGELKQLGALFTPTFLDKLSQIIYRDECVKHPNLLINVESELCWIDKAPYAKLCNGTPFDKKVELGDAMFIFDEKIVDAHSKSILNERKPLFYKQKLPRKRHTFAMFLLRNMINLKKTAPIRNLSFTNNG</sequence>
<protein>
    <submittedName>
        <fullName evidence="1">Uncharacterized protein</fullName>
    </submittedName>
</protein>
<reference evidence="1" key="1">
    <citation type="submission" date="2022-05" db="EMBL/GenBank/DDBJ databases">
        <title>Description of a novel species of Leclercia; Leclercia tamurae and the Proposal for a Novel Genus Silvania gen. nov. Containing Two Novel Species Silvania hatchlandensis sp. nov. and Silvania confinis sp. nov. Isolated from the Rhizosphere of Oak.</title>
        <authorList>
            <person name="Maddock D.W."/>
            <person name="Brady C.L."/>
            <person name="Denman S."/>
            <person name="Arnold D."/>
        </authorList>
    </citation>
    <scope>NUCLEOTIDE SEQUENCE</scope>
    <source>
        <strain evidence="1">H6S3</strain>
    </source>
</reference>
<dbReference type="RefSeq" id="WP_262663154.1">
    <property type="nucleotide sequence ID" value="NZ_JAMHKS010000074.1"/>
</dbReference>
<evidence type="ECO:0000313" key="1">
    <source>
        <dbReference type="EMBL" id="MCU6678667.1"/>
    </source>
</evidence>
<dbReference type="Proteomes" id="UP001062027">
    <property type="component" value="Unassembled WGS sequence"/>
</dbReference>
<accession>A0ABT2RCQ1</accession>
<gene>
    <name evidence="1" type="ORF">M8318_13410</name>
</gene>
<keyword evidence="2" id="KW-1185">Reference proteome</keyword>